<dbReference type="EMBL" id="JAAALK010000081">
    <property type="protein sequence ID" value="KAG8088897.1"/>
    <property type="molecule type" value="Genomic_DNA"/>
</dbReference>
<reference evidence="1" key="1">
    <citation type="journal article" date="2021" name="bioRxiv">
        <title>Whole Genome Assembly and Annotation of Northern Wild Rice, Zizania palustris L., Supports a Whole Genome Duplication in the Zizania Genus.</title>
        <authorList>
            <person name="Haas M."/>
            <person name="Kono T."/>
            <person name="Macchietto M."/>
            <person name="Millas R."/>
            <person name="McGilp L."/>
            <person name="Shao M."/>
            <person name="Duquette J."/>
            <person name="Hirsch C.N."/>
            <person name="Kimball J."/>
        </authorList>
    </citation>
    <scope>NUCLEOTIDE SEQUENCE</scope>
    <source>
        <tissue evidence="1">Fresh leaf tissue</tissue>
    </source>
</reference>
<gene>
    <name evidence="1" type="ORF">GUJ93_ZPchr0011g27287</name>
</gene>
<dbReference type="Proteomes" id="UP000729402">
    <property type="component" value="Unassembled WGS sequence"/>
</dbReference>
<reference evidence="1" key="2">
    <citation type="submission" date="2021-02" db="EMBL/GenBank/DDBJ databases">
        <authorList>
            <person name="Kimball J.A."/>
            <person name="Haas M.W."/>
            <person name="Macchietto M."/>
            <person name="Kono T."/>
            <person name="Duquette J."/>
            <person name="Shao M."/>
        </authorList>
    </citation>
    <scope>NUCLEOTIDE SEQUENCE</scope>
    <source>
        <tissue evidence="1">Fresh leaf tissue</tissue>
    </source>
</reference>
<organism evidence="1 2">
    <name type="scientific">Zizania palustris</name>
    <name type="common">Northern wild rice</name>
    <dbReference type="NCBI Taxonomy" id="103762"/>
    <lineage>
        <taxon>Eukaryota</taxon>
        <taxon>Viridiplantae</taxon>
        <taxon>Streptophyta</taxon>
        <taxon>Embryophyta</taxon>
        <taxon>Tracheophyta</taxon>
        <taxon>Spermatophyta</taxon>
        <taxon>Magnoliopsida</taxon>
        <taxon>Liliopsida</taxon>
        <taxon>Poales</taxon>
        <taxon>Poaceae</taxon>
        <taxon>BOP clade</taxon>
        <taxon>Oryzoideae</taxon>
        <taxon>Oryzeae</taxon>
        <taxon>Zizaniinae</taxon>
        <taxon>Zizania</taxon>
    </lineage>
</organism>
<dbReference type="AlphaFoldDB" id="A0A8J5WHH3"/>
<name>A0A8J5WHH3_ZIZPA</name>
<protein>
    <submittedName>
        <fullName evidence="1">Uncharacterized protein</fullName>
    </submittedName>
</protein>
<evidence type="ECO:0000313" key="1">
    <source>
        <dbReference type="EMBL" id="KAG8088897.1"/>
    </source>
</evidence>
<keyword evidence="2" id="KW-1185">Reference proteome</keyword>
<evidence type="ECO:0000313" key="2">
    <source>
        <dbReference type="Proteomes" id="UP000729402"/>
    </source>
</evidence>
<accession>A0A8J5WHH3</accession>
<proteinExistence type="predicted"/>
<sequence length="115" mass="12604">MEVVAPLVTGKSRKSLFTSLDRRGEEPRTAAVSGVPCLSCLGGKEGKERIQEERDHCEESDLVRRTLKTRKGRRFWILAVISTLSRLISSEAVAFLSSSHGVGALVTYLISIMVA</sequence>
<comment type="caution">
    <text evidence="1">The sequence shown here is derived from an EMBL/GenBank/DDBJ whole genome shotgun (WGS) entry which is preliminary data.</text>
</comment>